<sequence length="56" mass="6435">MDPKEVATMEKLWKDKSKNGSMPSFQMSVILTQIRKNFDVDEEAVDEMVTELDKGN</sequence>
<keyword evidence="2" id="KW-1185">Reference proteome</keyword>
<evidence type="ECO:0000313" key="1">
    <source>
        <dbReference type="EMBL" id="KAJ6634015.1"/>
    </source>
</evidence>
<accession>A0A9Q0RVU5</accession>
<dbReference type="OrthoDB" id="10353238at2759"/>
<protein>
    <submittedName>
        <fullName evidence="1">Uncharacterized protein</fullName>
    </submittedName>
</protein>
<name>A0A9Q0RVU5_9DIPT</name>
<evidence type="ECO:0000313" key="2">
    <source>
        <dbReference type="Proteomes" id="UP001151699"/>
    </source>
</evidence>
<dbReference type="Proteomes" id="UP001151699">
    <property type="component" value="Unassembled WGS sequence"/>
</dbReference>
<dbReference type="EMBL" id="WJQU01001231">
    <property type="protein sequence ID" value="KAJ6634015.1"/>
    <property type="molecule type" value="Genomic_DNA"/>
</dbReference>
<gene>
    <name evidence="1" type="ORF">Bhyg_17804</name>
</gene>
<reference evidence="1" key="1">
    <citation type="submission" date="2022-07" db="EMBL/GenBank/DDBJ databases">
        <authorList>
            <person name="Trinca V."/>
            <person name="Uliana J.V.C."/>
            <person name="Torres T.T."/>
            <person name="Ward R.J."/>
            <person name="Monesi N."/>
        </authorList>
    </citation>
    <scope>NUCLEOTIDE SEQUENCE</scope>
    <source>
        <strain evidence="1">HSMRA1968</strain>
        <tissue evidence="1">Whole embryos</tissue>
    </source>
</reference>
<proteinExistence type="predicted"/>
<organism evidence="1 2">
    <name type="scientific">Pseudolycoriella hygida</name>
    <dbReference type="NCBI Taxonomy" id="35572"/>
    <lineage>
        <taxon>Eukaryota</taxon>
        <taxon>Metazoa</taxon>
        <taxon>Ecdysozoa</taxon>
        <taxon>Arthropoda</taxon>
        <taxon>Hexapoda</taxon>
        <taxon>Insecta</taxon>
        <taxon>Pterygota</taxon>
        <taxon>Neoptera</taxon>
        <taxon>Endopterygota</taxon>
        <taxon>Diptera</taxon>
        <taxon>Nematocera</taxon>
        <taxon>Sciaroidea</taxon>
        <taxon>Sciaridae</taxon>
        <taxon>Pseudolycoriella</taxon>
    </lineage>
</organism>
<comment type="caution">
    <text evidence="1">The sequence shown here is derived from an EMBL/GenBank/DDBJ whole genome shotgun (WGS) entry which is preliminary data.</text>
</comment>
<dbReference type="AlphaFoldDB" id="A0A9Q0RVU5"/>